<evidence type="ECO:0000313" key="1">
    <source>
        <dbReference type="EMBL" id="AWV97801.1"/>
    </source>
</evidence>
<reference evidence="1 2" key="1">
    <citation type="submission" date="2018-05" db="EMBL/GenBank/DDBJ databases">
        <title>Complete genome sequence of Arcticibacterium luteifluviistationis SM1504T, a cytophagaceae bacterium isolated from Arctic surface seawater.</title>
        <authorList>
            <person name="Li Y."/>
            <person name="Qin Q.-L."/>
        </authorList>
    </citation>
    <scope>NUCLEOTIDE SEQUENCE [LARGE SCALE GENOMIC DNA]</scope>
    <source>
        <strain evidence="1 2">SM1504</strain>
    </source>
</reference>
<dbReference type="KEGG" id="als:DJ013_06315"/>
<dbReference type="EMBL" id="CP029480">
    <property type="protein sequence ID" value="AWV97801.1"/>
    <property type="molecule type" value="Genomic_DNA"/>
</dbReference>
<dbReference type="Proteomes" id="UP000249873">
    <property type="component" value="Chromosome"/>
</dbReference>
<dbReference type="AlphaFoldDB" id="A0A2Z4G9B6"/>
<keyword evidence="2" id="KW-1185">Reference proteome</keyword>
<sequence>MYKILFSLLIATSFTSCIQKEQEIINDAIEMQGGSAFQKIHTTFSFRGIDYELERNHNDYTYQRTQKDSLGNSITDVLKNNTFQRLINNSPVSLADTTAYKYENSLNSVAYFFFLPYGLNDPAVHKAYEKEVMIKDQNYHQIRVWFDEEGGGEDHQDIYKFWINTSTKTVDYLAYSYETSGGGVRFREAINRQKVGAYFFQDYNNYGYEDQNYDLDELPVDYANGTLPFLSKIENENISLVP</sequence>
<dbReference type="InterPro" id="IPR045444">
    <property type="entry name" value="DUF6503"/>
</dbReference>
<protein>
    <submittedName>
        <fullName evidence="1">Deoxyribose-phosphate aldolase</fullName>
    </submittedName>
</protein>
<gene>
    <name evidence="1" type="ORF">DJ013_06315</name>
</gene>
<dbReference type="RefSeq" id="WP_111370903.1">
    <property type="nucleotide sequence ID" value="NZ_CP029480.1"/>
</dbReference>
<name>A0A2Z4G9B6_9BACT</name>
<organism evidence="1 2">
    <name type="scientific">Arcticibacterium luteifluviistationis</name>
    <dbReference type="NCBI Taxonomy" id="1784714"/>
    <lineage>
        <taxon>Bacteria</taxon>
        <taxon>Pseudomonadati</taxon>
        <taxon>Bacteroidota</taxon>
        <taxon>Cytophagia</taxon>
        <taxon>Cytophagales</taxon>
        <taxon>Leadbetterellaceae</taxon>
        <taxon>Arcticibacterium</taxon>
    </lineage>
</organism>
<dbReference type="OrthoDB" id="982433at2"/>
<dbReference type="PROSITE" id="PS51257">
    <property type="entry name" value="PROKAR_LIPOPROTEIN"/>
    <property type="match status" value="1"/>
</dbReference>
<proteinExistence type="predicted"/>
<evidence type="ECO:0000313" key="2">
    <source>
        <dbReference type="Proteomes" id="UP000249873"/>
    </source>
</evidence>
<dbReference type="Pfam" id="PF20113">
    <property type="entry name" value="DUF6503"/>
    <property type="match status" value="1"/>
</dbReference>
<accession>A0A2Z4G9B6</accession>